<name>A0AAV2HKG1_LYMST</name>
<comment type="caution">
    <text evidence="2">The sequence shown here is derived from an EMBL/GenBank/DDBJ whole genome shotgun (WGS) entry which is preliminary data.</text>
</comment>
<feature type="non-terminal residue" evidence="2">
    <location>
        <position position="61"/>
    </location>
</feature>
<dbReference type="EMBL" id="CAXITT010000169">
    <property type="protein sequence ID" value="CAL1534367.1"/>
    <property type="molecule type" value="Genomic_DNA"/>
</dbReference>
<evidence type="ECO:0000259" key="1">
    <source>
        <dbReference type="PROSITE" id="PS00028"/>
    </source>
</evidence>
<keyword evidence="3" id="KW-1185">Reference proteome</keyword>
<gene>
    <name evidence="2" type="ORF">GSLYS_00008327001</name>
</gene>
<reference evidence="2 3" key="1">
    <citation type="submission" date="2024-04" db="EMBL/GenBank/DDBJ databases">
        <authorList>
            <consortium name="Genoscope - CEA"/>
            <person name="William W."/>
        </authorList>
    </citation>
    <scope>NUCLEOTIDE SEQUENCE [LARGE SCALE GENOMIC DNA]</scope>
</reference>
<dbReference type="Gene3D" id="3.30.160.60">
    <property type="entry name" value="Classic Zinc Finger"/>
    <property type="match status" value="1"/>
</dbReference>
<protein>
    <recommendedName>
        <fullName evidence="1">C2H2-type domain-containing protein</fullName>
    </recommendedName>
</protein>
<organism evidence="2 3">
    <name type="scientific">Lymnaea stagnalis</name>
    <name type="common">Great pond snail</name>
    <name type="synonym">Helix stagnalis</name>
    <dbReference type="NCBI Taxonomy" id="6523"/>
    <lineage>
        <taxon>Eukaryota</taxon>
        <taxon>Metazoa</taxon>
        <taxon>Spiralia</taxon>
        <taxon>Lophotrochozoa</taxon>
        <taxon>Mollusca</taxon>
        <taxon>Gastropoda</taxon>
        <taxon>Heterobranchia</taxon>
        <taxon>Euthyneura</taxon>
        <taxon>Panpulmonata</taxon>
        <taxon>Hygrophila</taxon>
        <taxon>Lymnaeoidea</taxon>
        <taxon>Lymnaeidae</taxon>
        <taxon>Lymnaea</taxon>
    </lineage>
</organism>
<evidence type="ECO:0000313" key="2">
    <source>
        <dbReference type="EMBL" id="CAL1534367.1"/>
    </source>
</evidence>
<dbReference type="Proteomes" id="UP001497497">
    <property type="component" value="Unassembled WGS sequence"/>
</dbReference>
<evidence type="ECO:0000313" key="3">
    <source>
        <dbReference type="Proteomes" id="UP001497497"/>
    </source>
</evidence>
<dbReference type="InterPro" id="IPR013087">
    <property type="entry name" value="Znf_C2H2_type"/>
</dbReference>
<dbReference type="AlphaFoldDB" id="A0AAV2HKG1"/>
<accession>A0AAV2HKG1</accession>
<sequence>MICDAQFPILCQLLEHSYQHTNEFSQVCKRCNLTFNHYNHFVFHMAFHLRMDKEPGIILEQ</sequence>
<dbReference type="InterPro" id="IPR036236">
    <property type="entry name" value="Znf_C2H2_sf"/>
</dbReference>
<proteinExistence type="predicted"/>
<feature type="domain" description="C2H2-type" evidence="1">
    <location>
        <begin position="28"/>
        <end position="48"/>
    </location>
</feature>
<dbReference type="PROSITE" id="PS00028">
    <property type="entry name" value="ZINC_FINGER_C2H2_1"/>
    <property type="match status" value="1"/>
</dbReference>
<dbReference type="SUPFAM" id="SSF57667">
    <property type="entry name" value="beta-beta-alpha zinc fingers"/>
    <property type="match status" value="1"/>
</dbReference>